<sequence length="75" mass="8492">MTSSLQNYFVKFFALIADRRNSVQQPPQDVWLSGEIILSDSSLRIRLDLKTSRRACGLASNDAHRVRNRVRSATG</sequence>
<reference evidence="2" key="1">
    <citation type="journal article" date="2019" name="Int. J. Syst. Evol. Microbiol.">
        <title>The Global Catalogue of Microorganisms (GCM) 10K type strain sequencing project: providing services to taxonomists for standard genome sequencing and annotation.</title>
        <authorList>
            <consortium name="The Broad Institute Genomics Platform"/>
            <consortium name="The Broad Institute Genome Sequencing Center for Infectious Disease"/>
            <person name="Wu L."/>
            <person name="Ma J."/>
        </authorList>
    </citation>
    <scope>NUCLEOTIDE SEQUENCE [LARGE SCALE GENOMIC DNA]</scope>
    <source>
        <strain evidence="2">CCM 8897</strain>
    </source>
</reference>
<evidence type="ECO:0000313" key="1">
    <source>
        <dbReference type="EMBL" id="MFC6316145.1"/>
    </source>
</evidence>
<dbReference type="EMBL" id="JBHSSM010000024">
    <property type="protein sequence ID" value="MFC6316145.1"/>
    <property type="molecule type" value="Genomic_DNA"/>
</dbReference>
<protein>
    <submittedName>
        <fullName evidence="1">Uncharacterized protein</fullName>
    </submittedName>
</protein>
<gene>
    <name evidence="1" type="ORF">ACFQHW_11270</name>
</gene>
<organism evidence="1 2">
    <name type="scientific">Lapidilactobacillus achengensis</name>
    <dbReference type="NCBI Taxonomy" id="2486000"/>
    <lineage>
        <taxon>Bacteria</taxon>
        <taxon>Bacillati</taxon>
        <taxon>Bacillota</taxon>
        <taxon>Bacilli</taxon>
        <taxon>Lactobacillales</taxon>
        <taxon>Lactobacillaceae</taxon>
        <taxon>Lapidilactobacillus</taxon>
    </lineage>
</organism>
<keyword evidence="2" id="KW-1185">Reference proteome</keyword>
<comment type="caution">
    <text evidence="1">The sequence shown here is derived from an EMBL/GenBank/DDBJ whole genome shotgun (WGS) entry which is preliminary data.</text>
</comment>
<proteinExistence type="predicted"/>
<evidence type="ECO:0000313" key="2">
    <source>
        <dbReference type="Proteomes" id="UP001596310"/>
    </source>
</evidence>
<accession>A0ABW1UQ90</accession>
<name>A0ABW1UQ90_9LACO</name>
<dbReference type="RefSeq" id="WP_125597150.1">
    <property type="nucleotide sequence ID" value="NZ_JBHSSM010000024.1"/>
</dbReference>
<dbReference type="Proteomes" id="UP001596310">
    <property type="component" value="Unassembled WGS sequence"/>
</dbReference>